<evidence type="ECO:0000259" key="2">
    <source>
        <dbReference type="Pfam" id="PF13699"/>
    </source>
</evidence>
<proteinExistence type="predicted"/>
<protein>
    <submittedName>
        <fullName evidence="3">DUF4157 domain-containing protein</fullName>
    </submittedName>
</protein>
<reference evidence="3 4" key="1">
    <citation type="submission" date="2019-01" db="EMBL/GenBank/DDBJ databases">
        <title>Novel species of Nocardioides.</title>
        <authorList>
            <person name="Liu Q."/>
            <person name="Xin Y.-H."/>
        </authorList>
    </citation>
    <scope>NUCLEOTIDE SEQUENCE [LARGE SCALE GENOMIC DNA]</scope>
    <source>
        <strain evidence="3 4">CGMCC 4.6875</strain>
    </source>
</reference>
<keyword evidence="4" id="KW-1185">Reference proteome</keyword>
<evidence type="ECO:0000313" key="4">
    <source>
        <dbReference type="Proteomes" id="UP000293291"/>
    </source>
</evidence>
<sequence length="1022" mass="110677">MPTAQVQRRTEPGDQVQRTGVGAPAFAPQAHTEIQRATTGGQALPSGVRDDMEPRLGADLGDVRIHADEQAASLSNHMSAQAFTYRNHVFFGRGQYQPEIDSGRHLLAHELTHTIQQGATVQRQAVRNDVDQRRPEVSTPGGTPTVQRLGVQDALDYFADKAHHIPGFRMLTLILGFNPVNQRSVARTPANFLRALIELVPGGALITRALDNHGVINEAAEWVDQKVSQLGDIGGQIVTGLGRFIDSLSWTDIFDLGGVWDRAKRIFTDPIGSLISFGTGVVTELLAIVKRVILRPLAALAEGTPGYDLLKAILGQDPVTGDPYPRTADTLIGGFMKLIGQEEVWLNIKRGNAVGRAFAWFQGALAGLLGFVRSIPAHIVQTLRSLTFQDVVTVVGAFRKIASAFVGLAGRFFSWAGGQVLSLLEILFSVVAPGVMPYIAKARTAFHQILRNPIGFVRNLVRAGRRGFEKFAGNIVTHLKTALISWLTGPLGEAGVYIPRSFSLVEVVKLVLSVLGLTWQNVRGKLVKIIPDPVLGALEKSAAVLTTLVTQGPAAAWAQVQGELTELKTQLISQVTGMIQTEVVKAAVKKLVSMINPAGAVVQAIIAIYNTVSFFIAKARQIGAVVASFVDSISAIAVGSVEAAANRVEQTMARTLTVVIAFLAKFAGLGNIPDKLVGIVRRIRQPVDKALDKIVGWLGGLLSKLLASAREGAKRLLMWWKKTEPVTGGEQPHTLTFTGEKRSAKLVIRSEPEKPSAFLTNEHDRLKQDPGKLTKPLAATQKHEGDIATLQTFLASVDDNERAAAAGKRAKEADAKSATLDTTLKALASVIGKALTEWGGDGAMPDTIEIERSGGFTVTQKAGIAREYLAQKARLVGNAFAKTSHLVKDARGREVNVAADIDRRHVVSSDDMAKHYGIFLAKKPLSEAKLLLEQRGSIEGARQPVEGKRPTAQAVLKAAVRRYRRFFGYAKNIFLGDSSENRSIQQYLDAGHPEMARQKLRDHVQRIKRGWALDSSFTPSEK</sequence>
<feature type="domain" description="eCIS core" evidence="2">
    <location>
        <begin position="44"/>
        <end position="119"/>
    </location>
</feature>
<accession>A0A4Q2SFL7</accession>
<feature type="region of interest" description="Disordered" evidence="1">
    <location>
        <begin position="1"/>
        <end position="21"/>
    </location>
</feature>
<gene>
    <name evidence="3" type="ORF">EUA07_05920</name>
</gene>
<dbReference type="Pfam" id="PF13699">
    <property type="entry name" value="eCIS_core"/>
    <property type="match status" value="1"/>
</dbReference>
<dbReference type="AlphaFoldDB" id="A0A4Q2SFL7"/>
<dbReference type="EMBL" id="SDWU01000005">
    <property type="protein sequence ID" value="RYC03541.1"/>
    <property type="molecule type" value="Genomic_DNA"/>
</dbReference>
<evidence type="ECO:0000313" key="3">
    <source>
        <dbReference type="EMBL" id="RYC03541.1"/>
    </source>
</evidence>
<dbReference type="InterPro" id="IPR025295">
    <property type="entry name" value="eCIS_core_dom"/>
</dbReference>
<dbReference type="Proteomes" id="UP000293291">
    <property type="component" value="Unassembled WGS sequence"/>
</dbReference>
<comment type="caution">
    <text evidence="3">The sequence shown here is derived from an EMBL/GenBank/DDBJ whole genome shotgun (WGS) entry which is preliminary data.</text>
</comment>
<organism evidence="3 4">
    <name type="scientific">Nocardioides ganghwensis</name>
    <dbReference type="NCBI Taxonomy" id="252230"/>
    <lineage>
        <taxon>Bacteria</taxon>
        <taxon>Bacillati</taxon>
        <taxon>Actinomycetota</taxon>
        <taxon>Actinomycetes</taxon>
        <taxon>Propionibacteriales</taxon>
        <taxon>Nocardioidaceae</taxon>
        <taxon>Nocardioides</taxon>
    </lineage>
</organism>
<dbReference type="OrthoDB" id="9153660at2"/>
<name>A0A4Q2SFL7_9ACTN</name>
<evidence type="ECO:0000256" key="1">
    <source>
        <dbReference type="SAM" id="MobiDB-lite"/>
    </source>
</evidence>